<proteinExistence type="predicted"/>
<evidence type="ECO:0000313" key="2">
    <source>
        <dbReference type="Proteomes" id="UP000309349"/>
    </source>
</evidence>
<sequence length="29" mass="3303">MQSTIKTSKLLINGKAITSPLNKVLNWRF</sequence>
<evidence type="ECO:0000313" key="1">
    <source>
        <dbReference type="EMBL" id="QBQ76288.1"/>
    </source>
</evidence>
<name>A0A482MRL4_9CAUD</name>
<dbReference type="EMBL" id="MK482688">
    <property type="protein sequence ID" value="QBQ76288.1"/>
    <property type="molecule type" value="Genomic_DNA"/>
</dbReference>
<accession>A0A482MRL4</accession>
<protein>
    <submittedName>
        <fullName evidence="1">Uncharacterized protein</fullName>
    </submittedName>
</protein>
<dbReference type="Proteomes" id="UP000309349">
    <property type="component" value="Segment"/>
</dbReference>
<organism evidence="1 2">
    <name type="scientific">Escherichia phage vB_EcoM_LMP25</name>
    <dbReference type="NCBI Taxonomy" id="2491663"/>
    <lineage>
        <taxon>Viruses</taxon>
        <taxon>Duplodnaviria</taxon>
        <taxon>Heunggongvirae</taxon>
        <taxon>Uroviricota</taxon>
        <taxon>Caudoviricetes</taxon>
        <taxon>Andersonviridae</taxon>
        <taxon>Ounavirinae</taxon>
        <taxon>Felixounavirus</taxon>
        <taxon>Felixounavirus LMP25</taxon>
    </lineage>
</organism>
<reference evidence="1 2" key="1">
    <citation type="submission" date="2019-02" db="EMBL/GenBank/DDBJ databases">
        <title>Draft Escherichia bacteriophage genome sequences from raw wastewater.</title>
        <authorList>
            <person name="Keely S.P."/>
            <person name="Herrmann M.P."/>
            <person name="Korajkic A."/>
            <person name="Brinkman N.E."/>
            <person name="McMinn B.R."/>
            <person name="Fout G.S."/>
            <person name="Villegas E.N."/>
        </authorList>
    </citation>
    <scope>NUCLEOTIDE SEQUENCE [LARGE SCALE GENOMIC DNA]</scope>
</reference>
<keyword evidence="2" id="KW-1185">Reference proteome</keyword>